<proteinExistence type="predicted"/>
<comment type="caution">
    <text evidence="1">The sequence shown here is derived from an EMBL/GenBank/DDBJ whole genome shotgun (WGS) entry which is preliminary data.</text>
</comment>
<evidence type="ECO:0000313" key="2">
    <source>
        <dbReference type="Proteomes" id="UP001303473"/>
    </source>
</evidence>
<dbReference type="Gene3D" id="1.25.40.10">
    <property type="entry name" value="Tetratricopeptide repeat domain"/>
    <property type="match status" value="1"/>
</dbReference>
<sequence length="95" mass="10967">MICSSELDSVIRSFTEAYQWRKEHLVEDDHSRLALEHALASAYLGDRRIKEAIRMLEHVVAVEKKTLAEDDDSRLASERTLTYALQMANQDGVYR</sequence>
<dbReference type="EMBL" id="MU853768">
    <property type="protein sequence ID" value="KAK3943174.1"/>
    <property type="molecule type" value="Genomic_DNA"/>
</dbReference>
<dbReference type="Proteomes" id="UP001303473">
    <property type="component" value="Unassembled WGS sequence"/>
</dbReference>
<protein>
    <submittedName>
        <fullName evidence="1">Uncharacterized protein</fullName>
    </submittedName>
</protein>
<dbReference type="InterPro" id="IPR011990">
    <property type="entry name" value="TPR-like_helical_dom_sf"/>
</dbReference>
<organism evidence="1 2">
    <name type="scientific">Diplogelasinospora grovesii</name>
    <dbReference type="NCBI Taxonomy" id="303347"/>
    <lineage>
        <taxon>Eukaryota</taxon>
        <taxon>Fungi</taxon>
        <taxon>Dikarya</taxon>
        <taxon>Ascomycota</taxon>
        <taxon>Pezizomycotina</taxon>
        <taxon>Sordariomycetes</taxon>
        <taxon>Sordariomycetidae</taxon>
        <taxon>Sordariales</taxon>
        <taxon>Diplogelasinosporaceae</taxon>
        <taxon>Diplogelasinospora</taxon>
    </lineage>
</organism>
<reference evidence="2" key="1">
    <citation type="journal article" date="2023" name="Mol. Phylogenet. Evol.">
        <title>Genome-scale phylogeny and comparative genomics of the fungal order Sordariales.</title>
        <authorList>
            <person name="Hensen N."/>
            <person name="Bonometti L."/>
            <person name="Westerberg I."/>
            <person name="Brannstrom I.O."/>
            <person name="Guillou S."/>
            <person name="Cros-Aarteil S."/>
            <person name="Calhoun S."/>
            <person name="Haridas S."/>
            <person name="Kuo A."/>
            <person name="Mondo S."/>
            <person name="Pangilinan J."/>
            <person name="Riley R."/>
            <person name="LaButti K."/>
            <person name="Andreopoulos B."/>
            <person name="Lipzen A."/>
            <person name="Chen C."/>
            <person name="Yan M."/>
            <person name="Daum C."/>
            <person name="Ng V."/>
            <person name="Clum A."/>
            <person name="Steindorff A."/>
            <person name="Ohm R.A."/>
            <person name="Martin F."/>
            <person name="Silar P."/>
            <person name="Natvig D.O."/>
            <person name="Lalanne C."/>
            <person name="Gautier V."/>
            <person name="Ament-Velasquez S.L."/>
            <person name="Kruys A."/>
            <person name="Hutchinson M.I."/>
            <person name="Powell A.J."/>
            <person name="Barry K."/>
            <person name="Miller A.N."/>
            <person name="Grigoriev I.V."/>
            <person name="Debuchy R."/>
            <person name="Gladieux P."/>
            <person name="Hiltunen Thoren M."/>
            <person name="Johannesson H."/>
        </authorList>
    </citation>
    <scope>NUCLEOTIDE SEQUENCE [LARGE SCALE GENOMIC DNA]</scope>
    <source>
        <strain evidence="2">CBS 340.73</strain>
    </source>
</reference>
<evidence type="ECO:0000313" key="1">
    <source>
        <dbReference type="EMBL" id="KAK3943174.1"/>
    </source>
</evidence>
<accession>A0AAN6S7C4</accession>
<gene>
    <name evidence="1" type="ORF">QBC46DRAFT_254807</name>
</gene>
<name>A0AAN6S7C4_9PEZI</name>
<dbReference type="AlphaFoldDB" id="A0AAN6S7C4"/>
<keyword evidence="2" id="KW-1185">Reference proteome</keyword>